<dbReference type="PANTHER" id="PTHR36923">
    <property type="entry name" value="FERREDOXIN"/>
    <property type="match status" value="1"/>
</dbReference>
<name>A0A9D1HPL6_9FIRM</name>
<evidence type="ECO:0000256" key="3">
    <source>
        <dbReference type="ARBA" id="ARBA00022982"/>
    </source>
</evidence>
<dbReference type="PANTHER" id="PTHR36923:SF3">
    <property type="entry name" value="FERREDOXIN"/>
    <property type="match status" value="1"/>
</dbReference>
<comment type="function">
    <text evidence="6">Ferredoxins are iron-sulfur proteins that transfer electrons in a wide variety of metabolic reactions.</text>
</comment>
<evidence type="ECO:0000256" key="6">
    <source>
        <dbReference type="RuleBase" id="RU368020"/>
    </source>
</evidence>
<keyword evidence="5 6" id="KW-0411">Iron-sulfur</keyword>
<keyword evidence="4 6" id="KW-0408">Iron</keyword>
<dbReference type="GO" id="GO:0005506">
    <property type="term" value="F:iron ion binding"/>
    <property type="evidence" value="ECO:0007669"/>
    <property type="project" value="UniProtKB-UniRule"/>
</dbReference>
<evidence type="ECO:0000256" key="4">
    <source>
        <dbReference type="ARBA" id="ARBA00023004"/>
    </source>
</evidence>
<evidence type="ECO:0000259" key="7">
    <source>
        <dbReference type="PROSITE" id="PS51379"/>
    </source>
</evidence>
<dbReference type="Proteomes" id="UP000824175">
    <property type="component" value="Unassembled WGS sequence"/>
</dbReference>
<dbReference type="Gene3D" id="3.30.70.20">
    <property type="match status" value="1"/>
</dbReference>
<dbReference type="PROSITE" id="PS51379">
    <property type="entry name" value="4FE4S_FER_2"/>
    <property type="match status" value="1"/>
</dbReference>
<dbReference type="SUPFAM" id="SSF54862">
    <property type="entry name" value="4Fe-4S ferredoxins"/>
    <property type="match status" value="1"/>
</dbReference>
<proteinExistence type="predicted"/>
<evidence type="ECO:0000313" key="8">
    <source>
        <dbReference type="EMBL" id="HIU13597.1"/>
    </source>
</evidence>
<keyword evidence="1 6" id="KW-0813">Transport</keyword>
<accession>A0A9D1HPL6</accession>
<dbReference type="Pfam" id="PF13459">
    <property type="entry name" value="Fer4_15"/>
    <property type="match status" value="1"/>
</dbReference>
<evidence type="ECO:0000256" key="1">
    <source>
        <dbReference type="ARBA" id="ARBA00022448"/>
    </source>
</evidence>
<feature type="domain" description="4Fe-4S ferredoxin-type" evidence="7">
    <location>
        <begin position="3"/>
        <end position="30"/>
    </location>
</feature>
<dbReference type="InterPro" id="IPR051269">
    <property type="entry name" value="Fe-S_cluster_ET"/>
</dbReference>
<dbReference type="PROSITE" id="PS00198">
    <property type="entry name" value="4FE4S_FER_1"/>
    <property type="match status" value="1"/>
</dbReference>
<dbReference type="InterPro" id="IPR017900">
    <property type="entry name" value="4Fe4S_Fe_S_CS"/>
</dbReference>
<sequence>MAKKFKVSESCIGCGACSAVCPEVFELNADGVAENILGDETEIPEDLEASAQEAADSCPVSAIEVTE</sequence>
<gene>
    <name evidence="8" type="ORF">IAD15_05955</name>
</gene>
<keyword evidence="3 6" id="KW-0249">Electron transport</keyword>
<dbReference type="InterPro" id="IPR001080">
    <property type="entry name" value="3Fe4S_ferredoxin"/>
</dbReference>
<protein>
    <recommendedName>
        <fullName evidence="6">Ferredoxin</fullName>
    </recommendedName>
</protein>
<evidence type="ECO:0000256" key="2">
    <source>
        <dbReference type="ARBA" id="ARBA00022723"/>
    </source>
</evidence>
<keyword evidence="2 6" id="KW-0479">Metal-binding</keyword>
<dbReference type="EMBL" id="DVMJ01000051">
    <property type="protein sequence ID" value="HIU13597.1"/>
    <property type="molecule type" value="Genomic_DNA"/>
</dbReference>
<reference evidence="8" key="2">
    <citation type="journal article" date="2021" name="PeerJ">
        <title>Extensive microbial diversity within the chicken gut microbiome revealed by metagenomics and culture.</title>
        <authorList>
            <person name="Gilroy R."/>
            <person name="Ravi A."/>
            <person name="Getino M."/>
            <person name="Pursley I."/>
            <person name="Horton D.L."/>
            <person name="Alikhan N.F."/>
            <person name="Baker D."/>
            <person name="Gharbi K."/>
            <person name="Hall N."/>
            <person name="Watson M."/>
            <person name="Adriaenssens E.M."/>
            <person name="Foster-Nyarko E."/>
            <person name="Jarju S."/>
            <person name="Secka A."/>
            <person name="Antonio M."/>
            <person name="Oren A."/>
            <person name="Chaudhuri R.R."/>
            <person name="La Ragione R."/>
            <person name="Hildebrand F."/>
            <person name="Pallen M.J."/>
        </authorList>
    </citation>
    <scope>NUCLEOTIDE SEQUENCE</scope>
    <source>
        <strain evidence="8">CHK195-11698</strain>
    </source>
</reference>
<dbReference type="InterPro" id="IPR017896">
    <property type="entry name" value="4Fe4S_Fe-S-bd"/>
</dbReference>
<organism evidence="8 9">
    <name type="scientific">Candidatus Fimiplasma intestinipullorum</name>
    <dbReference type="NCBI Taxonomy" id="2840825"/>
    <lineage>
        <taxon>Bacteria</taxon>
        <taxon>Bacillati</taxon>
        <taxon>Bacillota</taxon>
        <taxon>Clostridia</taxon>
        <taxon>Eubacteriales</taxon>
        <taxon>Candidatus Fimiplasma</taxon>
    </lineage>
</organism>
<reference evidence="8" key="1">
    <citation type="submission" date="2020-10" db="EMBL/GenBank/DDBJ databases">
        <authorList>
            <person name="Gilroy R."/>
        </authorList>
    </citation>
    <scope>NUCLEOTIDE SEQUENCE</scope>
    <source>
        <strain evidence="8">CHK195-11698</strain>
    </source>
</reference>
<comment type="caution">
    <text evidence="8">The sequence shown here is derived from an EMBL/GenBank/DDBJ whole genome shotgun (WGS) entry which is preliminary data.</text>
</comment>
<dbReference type="AlphaFoldDB" id="A0A9D1HPL6"/>
<dbReference type="GO" id="GO:0051536">
    <property type="term" value="F:iron-sulfur cluster binding"/>
    <property type="evidence" value="ECO:0007669"/>
    <property type="project" value="UniProtKB-KW"/>
</dbReference>
<evidence type="ECO:0000313" key="9">
    <source>
        <dbReference type="Proteomes" id="UP000824175"/>
    </source>
</evidence>
<evidence type="ECO:0000256" key="5">
    <source>
        <dbReference type="ARBA" id="ARBA00023014"/>
    </source>
</evidence>
<dbReference type="PRINTS" id="PR00352">
    <property type="entry name" value="3FE4SFRDOXIN"/>
</dbReference>
<dbReference type="GO" id="GO:0009055">
    <property type="term" value="F:electron transfer activity"/>
    <property type="evidence" value="ECO:0007669"/>
    <property type="project" value="UniProtKB-UniRule"/>
</dbReference>